<reference evidence="1" key="1">
    <citation type="journal article" date="2023" name="Genome Biol. Evol.">
        <title>Long-read-based Genome Assembly of Drosophila gunungcola Reveals Fewer Chemosensory Genes in Flower-breeding Species.</title>
        <authorList>
            <person name="Negi A."/>
            <person name="Liao B.Y."/>
            <person name="Yeh S.D."/>
        </authorList>
    </citation>
    <scope>NUCLEOTIDE SEQUENCE</scope>
    <source>
        <strain evidence="1">Sukarami</strain>
    </source>
</reference>
<evidence type="ECO:0000313" key="2">
    <source>
        <dbReference type="Proteomes" id="UP001059596"/>
    </source>
</evidence>
<comment type="caution">
    <text evidence="1">The sequence shown here is derived from an EMBL/GenBank/DDBJ whole genome shotgun (WGS) entry which is preliminary data.</text>
</comment>
<organism evidence="1 2">
    <name type="scientific">Drosophila gunungcola</name>
    <name type="common">fruit fly</name>
    <dbReference type="NCBI Taxonomy" id="103775"/>
    <lineage>
        <taxon>Eukaryota</taxon>
        <taxon>Metazoa</taxon>
        <taxon>Ecdysozoa</taxon>
        <taxon>Arthropoda</taxon>
        <taxon>Hexapoda</taxon>
        <taxon>Insecta</taxon>
        <taxon>Pterygota</taxon>
        <taxon>Neoptera</taxon>
        <taxon>Endopterygota</taxon>
        <taxon>Diptera</taxon>
        <taxon>Brachycera</taxon>
        <taxon>Muscomorpha</taxon>
        <taxon>Ephydroidea</taxon>
        <taxon>Drosophilidae</taxon>
        <taxon>Drosophila</taxon>
        <taxon>Sophophora</taxon>
    </lineage>
</organism>
<keyword evidence="2" id="KW-1185">Reference proteome</keyword>
<gene>
    <name evidence="1" type="ORF">M5D96_012813</name>
</gene>
<dbReference type="EMBL" id="JAMKOV010000073">
    <property type="protein sequence ID" value="KAI8034450.1"/>
    <property type="molecule type" value="Genomic_DNA"/>
</dbReference>
<dbReference type="Proteomes" id="UP001059596">
    <property type="component" value="Unassembled WGS sequence"/>
</dbReference>
<protein>
    <submittedName>
        <fullName evidence="1">Uncharacterized protein</fullName>
    </submittedName>
</protein>
<sequence length="85" mass="9796">MQDLGPSLSANLSAWSKKQLKIWQFKFLGLGHQMLAFNWRCAKADPEIKPKELGSKINIQVIANENKGKWTTYWDLQLSHLQTLL</sequence>
<accession>A0A9P9YCL2</accession>
<proteinExistence type="predicted"/>
<name>A0A9P9YCL2_9MUSC</name>
<dbReference type="AlphaFoldDB" id="A0A9P9YCL2"/>
<evidence type="ECO:0000313" key="1">
    <source>
        <dbReference type="EMBL" id="KAI8034450.1"/>
    </source>
</evidence>